<comment type="similarity">
    <text evidence="3">Belongs to the HIPP family.</text>
</comment>
<evidence type="ECO:0000256" key="3">
    <source>
        <dbReference type="ARBA" id="ARBA00024045"/>
    </source>
</evidence>
<dbReference type="InterPro" id="IPR036163">
    <property type="entry name" value="HMA_dom_sf"/>
</dbReference>
<dbReference type="EMBL" id="QPKB01000001">
    <property type="protein sequence ID" value="RWR73101.1"/>
    <property type="molecule type" value="Genomic_DNA"/>
</dbReference>
<evidence type="ECO:0000313" key="6">
    <source>
        <dbReference type="EMBL" id="RWR73101.1"/>
    </source>
</evidence>
<accession>A0A443N3M3</accession>
<proteinExistence type="inferred from homology"/>
<gene>
    <name evidence="6" type="ORF">CKAN_00135400</name>
</gene>
<dbReference type="AlphaFoldDB" id="A0A443N3M3"/>
<evidence type="ECO:0000256" key="1">
    <source>
        <dbReference type="ARBA" id="ARBA00022723"/>
    </source>
</evidence>
<keyword evidence="7" id="KW-1185">Reference proteome</keyword>
<feature type="compositionally biased region" description="Basic and acidic residues" evidence="4">
    <location>
        <begin position="111"/>
        <end position="130"/>
    </location>
</feature>
<feature type="domain" description="HMA" evidence="5">
    <location>
        <begin position="37"/>
        <end position="101"/>
    </location>
</feature>
<dbReference type="GO" id="GO:0046872">
    <property type="term" value="F:metal ion binding"/>
    <property type="evidence" value="ECO:0007669"/>
    <property type="project" value="UniProtKB-KW"/>
</dbReference>
<evidence type="ECO:0000256" key="4">
    <source>
        <dbReference type="SAM" id="MobiDB-lite"/>
    </source>
</evidence>
<dbReference type="InterPro" id="IPR044577">
    <property type="entry name" value="HIPP4/7/8/17/18/19"/>
</dbReference>
<feature type="region of interest" description="Disordered" evidence="4">
    <location>
        <begin position="108"/>
        <end position="130"/>
    </location>
</feature>
<dbReference type="InterPro" id="IPR006121">
    <property type="entry name" value="HMA_dom"/>
</dbReference>
<dbReference type="PROSITE" id="PS50846">
    <property type="entry name" value="HMA_2"/>
    <property type="match status" value="2"/>
</dbReference>
<feature type="domain" description="HMA" evidence="5">
    <location>
        <begin position="137"/>
        <end position="201"/>
    </location>
</feature>
<dbReference type="Gene3D" id="3.30.70.100">
    <property type="match status" value="2"/>
</dbReference>
<keyword evidence="1" id="KW-0479">Metal-binding</keyword>
<sequence length="271" mass="31654">MAEKKNNVEEEKKQEESKKQEEKEDSKKEKENPSEEERKFEYKVFMHCEGCAKKLKKSLRGFQGVEDVVTDCKGSKVVVKGKTVDPLKVLDRLQHKSRRKVEILTQLPETPAKDAKKAEEEEKEKAKEEEKKEEIPVVVVTLKVHMHCEACAQGMKKRIRRMKGVESANPDPKSSLVVVKGIFAPQELVEYVYKKVGKHAEIVKQETEKKEKEKKKEEREKEGGEEDKDEDETKVEVKKNEFYYYYPKYNMDYLYPPQIFSDENPNACSIM</sequence>
<dbReference type="OrthoDB" id="785630at2759"/>
<organism evidence="6 7">
    <name type="scientific">Cinnamomum micranthum f. kanehirae</name>
    <dbReference type="NCBI Taxonomy" id="337451"/>
    <lineage>
        <taxon>Eukaryota</taxon>
        <taxon>Viridiplantae</taxon>
        <taxon>Streptophyta</taxon>
        <taxon>Embryophyta</taxon>
        <taxon>Tracheophyta</taxon>
        <taxon>Spermatophyta</taxon>
        <taxon>Magnoliopsida</taxon>
        <taxon>Magnoliidae</taxon>
        <taxon>Laurales</taxon>
        <taxon>Lauraceae</taxon>
        <taxon>Cinnamomum</taxon>
    </lineage>
</organism>
<evidence type="ECO:0000259" key="5">
    <source>
        <dbReference type="PROSITE" id="PS50846"/>
    </source>
</evidence>
<dbReference type="Pfam" id="PF00403">
    <property type="entry name" value="HMA"/>
    <property type="match status" value="2"/>
</dbReference>
<dbReference type="STRING" id="337451.A0A443N3M3"/>
<feature type="region of interest" description="Disordered" evidence="4">
    <location>
        <begin position="1"/>
        <end position="39"/>
    </location>
</feature>
<evidence type="ECO:0000256" key="2">
    <source>
        <dbReference type="ARBA" id="ARBA00023289"/>
    </source>
</evidence>
<keyword evidence="2" id="KW-0449">Lipoprotein</keyword>
<feature type="region of interest" description="Disordered" evidence="4">
    <location>
        <begin position="206"/>
        <end position="234"/>
    </location>
</feature>
<comment type="caution">
    <text evidence="6">The sequence shown here is derived from an EMBL/GenBank/DDBJ whole genome shotgun (WGS) entry which is preliminary data.</text>
</comment>
<dbReference type="CDD" id="cd00371">
    <property type="entry name" value="HMA"/>
    <property type="match status" value="2"/>
</dbReference>
<evidence type="ECO:0000313" key="7">
    <source>
        <dbReference type="Proteomes" id="UP000283530"/>
    </source>
</evidence>
<feature type="compositionally biased region" description="Acidic residues" evidence="4">
    <location>
        <begin position="223"/>
        <end position="233"/>
    </location>
</feature>
<reference evidence="6 7" key="1">
    <citation type="journal article" date="2019" name="Nat. Plants">
        <title>Stout camphor tree genome fills gaps in understanding of flowering plant genome evolution.</title>
        <authorList>
            <person name="Chaw S.M."/>
            <person name="Liu Y.C."/>
            <person name="Wu Y.W."/>
            <person name="Wang H.Y."/>
            <person name="Lin C.I."/>
            <person name="Wu C.S."/>
            <person name="Ke H.M."/>
            <person name="Chang L.Y."/>
            <person name="Hsu C.Y."/>
            <person name="Yang H.T."/>
            <person name="Sudianto E."/>
            <person name="Hsu M.H."/>
            <person name="Wu K.P."/>
            <person name="Wang L.N."/>
            <person name="Leebens-Mack J.H."/>
            <person name="Tsai I.J."/>
        </authorList>
    </citation>
    <scope>NUCLEOTIDE SEQUENCE [LARGE SCALE GENOMIC DNA]</scope>
    <source>
        <strain evidence="7">cv. Chaw 1501</strain>
        <tissue evidence="6">Young leaves</tissue>
    </source>
</reference>
<feature type="compositionally biased region" description="Basic and acidic residues" evidence="4">
    <location>
        <begin position="206"/>
        <end position="222"/>
    </location>
</feature>
<dbReference type="PANTHER" id="PTHR46195">
    <property type="entry name" value="HEAVY METAL-ASSOCIATED ISOPRENYLATED PLANT PROTEIN 7"/>
    <property type="match status" value="1"/>
</dbReference>
<dbReference type="SUPFAM" id="SSF55008">
    <property type="entry name" value="HMA, heavy metal-associated domain"/>
    <property type="match status" value="2"/>
</dbReference>
<name>A0A443N3M3_9MAGN</name>
<protein>
    <submittedName>
        <fullName evidence="6">Heavy metal-associated isoprenylated plant protein 3</fullName>
    </submittedName>
</protein>
<dbReference type="Proteomes" id="UP000283530">
    <property type="component" value="Unassembled WGS sequence"/>
</dbReference>
<dbReference type="PANTHER" id="PTHR46195:SF2">
    <property type="entry name" value="HEAVY METAL-ASSOCIATED ISOPRENYLATED PLANT PROTEIN 7"/>
    <property type="match status" value="1"/>
</dbReference>
<keyword evidence="2" id="KW-0636">Prenylation</keyword>